<keyword evidence="2" id="KW-1185">Reference proteome</keyword>
<organism evidence="1 2">
    <name type="scientific">Kipferlia bialata</name>
    <dbReference type="NCBI Taxonomy" id="797122"/>
    <lineage>
        <taxon>Eukaryota</taxon>
        <taxon>Metamonada</taxon>
        <taxon>Carpediemonas-like organisms</taxon>
        <taxon>Kipferlia</taxon>
    </lineage>
</organism>
<name>A0A391P735_9EUKA</name>
<feature type="non-terminal residue" evidence="1">
    <location>
        <position position="1"/>
    </location>
</feature>
<dbReference type="EMBL" id="BDIP01005093">
    <property type="protein sequence ID" value="GCA63802.1"/>
    <property type="molecule type" value="Genomic_DNA"/>
</dbReference>
<dbReference type="Proteomes" id="UP000265618">
    <property type="component" value="Unassembled WGS sequence"/>
</dbReference>
<accession>A0A391P735</accession>
<proteinExistence type="predicted"/>
<evidence type="ECO:0000313" key="1">
    <source>
        <dbReference type="EMBL" id="GCA63802.1"/>
    </source>
</evidence>
<sequence>AWRLTDLYAAVDYTQVDFKRLPVPEAWV</sequence>
<dbReference type="AlphaFoldDB" id="A0A391P735"/>
<evidence type="ECO:0000313" key="2">
    <source>
        <dbReference type="Proteomes" id="UP000265618"/>
    </source>
</evidence>
<comment type="caution">
    <text evidence="1">The sequence shown here is derived from an EMBL/GenBank/DDBJ whole genome shotgun (WGS) entry which is preliminary data.</text>
</comment>
<protein>
    <submittedName>
        <fullName evidence="1">Uncharacterized protein</fullName>
    </submittedName>
</protein>
<gene>
    <name evidence="1" type="ORF">KIPB_011964</name>
</gene>
<reference evidence="1 2" key="1">
    <citation type="journal article" date="2018" name="PLoS ONE">
        <title>The draft genome of Kipferlia bialata reveals reductive genome evolution in fornicate parasites.</title>
        <authorList>
            <person name="Tanifuji G."/>
            <person name="Takabayashi S."/>
            <person name="Kume K."/>
            <person name="Takagi M."/>
            <person name="Nakayama T."/>
            <person name="Kamikawa R."/>
            <person name="Inagaki Y."/>
            <person name="Hashimoto T."/>
        </authorList>
    </citation>
    <scope>NUCLEOTIDE SEQUENCE [LARGE SCALE GENOMIC DNA]</scope>
    <source>
        <strain evidence="1">NY0173</strain>
    </source>
</reference>